<evidence type="ECO:0000313" key="2">
    <source>
        <dbReference type="EMBL" id="QEY64183.1"/>
    </source>
</evidence>
<dbReference type="RefSeq" id="WP_151135575.1">
    <property type="nucleotide sequence ID" value="NZ_CP043311.1"/>
</dbReference>
<keyword evidence="3" id="KW-1185">Reference proteome</keyword>
<organism evidence="2 3">
    <name type="scientific">Metapseudomonas lalkuanensis</name>
    <dbReference type="NCBI Taxonomy" id="2604832"/>
    <lineage>
        <taxon>Bacteria</taxon>
        <taxon>Pseudomonadati</taxon>
        <taxon>Pseudomonadota</taxon>
        <taxon>Gammaproteobacteria</taxon>
        <taxon>Pseudomonadales</taxon>
        <taxon>Pseudomonadaceae</taxon>
        <taxon>Metapseudomonas</taxon>
    </lineage>
</organism>
<dbReference type="AlphaFoldDB" id="A0A5J6QP32"/>
<feature type="region of interest" description="Disordered" evidence="1">
    <location>
        <begin position="20"/>
        <end position="77"/>
    </location>
</feature>
<evidence type="ECO:0000256" key="1">
    <source>
        <dbReference type="SAM" id="MobiDB-lite"/>
    </source>
</evidence>
<dbReference type="KEGG" id="plal:FXN65_19745"/>
<feature type="compositionally biased region" description="Basic and acidic residues" evidence="1">
    <location>
        <begin position="32"/>
        <end position="67"/>
    </location>
</feature>
<dbReference type="EMBL" id="CP043311">
    <property type="protein sequence ID" value="QEY64183.1"/>
    <property type="molecule type" value="Genomic_DNA"/>
</dbReference>
<protein>
    <submittedName>
        <fullName evidence="2">Uncharacterized protein</fullName>
    </submittedName>
</protein>
<reference evidence="2 3" key="1">
    <citation type="submission" date="2019-08" db="EMBL/GenBank/DDBJ databases">
        <title>Whole-genome Sequencing of e-waste polymer degrading bacterium Pseudomonas sp. strain PE08.</title>
        <authorList>
            <person name="Kirdat K."/>
            <person name="Debbarma P."/>
            <person name="Narawade N."/>
            <person name="Suyal D."/>
            <person name="Thorat V."/>
            <person name="Shouche Y."/>
            <person name="Goel R."/>
            <person name="Yadav A."/>
        </authorList>
    </citation>
    <scope>NUCLEOTIDE SEQUENCE [LARGE SCALE GENOMIC DNA]</scope>
    <source>
        <strain evidence="2 3">PE08</strain>
    </source>
</reference>
<accession>A0A5J6QP32</accession>
<gene>
    <name evidence="2" type="ORF">FXN65_19745</name>
</gene>
<evidence type="ECO:0000313" key="3">
    <source>
        <dbReference type="Proteomes" id="UP000327179"/>
    </source>
</evidence>
<proteinExistence type="predicted"/>
<sequence>MNTDDKLNLDEINLEPIAPAAAAPSSRGKAVFKIDTRGGGDRRKGTDRRQSIRFEQDRRQVERRAKSSDPWSHSADL</sequence>
<name>A0A5J6QP32_9GAMM</name>
<dbReference type="Proteomes" id="UP000327179">
    <property type="component" value="Chromosome"/>
</dbReference>